<accession>A0A8H4TI88</accession>
<dbReference type="Gene3D" id="3.40.50.300">
    <property type="entry name" value="P-loop containing nucleotide triphosphate hydrolases"/>
    <property type="match status" value="1"/>
</dbReference>
<keyword evidence="2" id="KW-1185">Reference proteome</keyword>
<gene>
    <name evidence="1" type="ORF">FGADI_2440</name>
</gene>
<protein>
    <submittedName>
        <fullName evidence="1">Uncharacterized protein</fullName>
    </submittedName>
</protein>
<proteinExistence type="predicted"/>
<name>A0A8H4TI88_9HYPO</name>
<dbReference type="AlphaFoldDB" id="A0A8H4TI88"/>
<sequence>MSATMNTKKFADYFGVSETLAVKGNAFPLEIQHLQAPNPDYAELALSVVEHIHENKPPGNILVFLASAQQVQIAILKLRKIAI</sequence>
<reference evidence="1" key="1">
    <citation type="journal article" date="2020" name="BMC Genomics">
        <title>Correction to: Identification and distribution of gene clusters required for synthesis of sphingolipid metabolism inhibitors in diverse species of the filamentous fungus Fusarium.</title>
        <authorList>
            <person name="Kim H.S."/>
            <person name="Lohmar J.M."/>
            <person name="Busman M."/>
            <person name="Brown D.W."/>
            <person name="Naumann T.A."/>
            <person name="Divon H.H."/>
            <person name="Lysoe E."/>
            <person name="Uhlig S."/>
            <person name="Proctor R.H."/>
        </authorList>
    </citation>
    <scope>NUCLEOTIDE SEQUENCE</scope>
    <source>
        <strain evidence="1">NRRL 45417</strain>
    </source>
</reference>
<evidence type="ECO:0000313" key="1">
    <source>
        <dbReference type="EMBL" id="KAF4958274.1"/>
    </source>
</evidence>
<organism evidence="1 2">
    <name type="scientific">Fusarium gaditjirri</name>
    <dbReference type="NCBI Taxonomy" id="282569"/>
    <lineage>
        <taxon>Eukaryota</taxon>
        <taxon>Fungi</taxon>
        <taxon>Dikarya</taxon>
        <taxon>Ascomycota</taxon>
        <taxon>Pezizomycotina</taxon>
        <taxon>Sordariomycetes</taxon>
        <taxon>Hypocreomycetidae</taxon>
        <taxon>Hypocreales</taxon>
        <taxon>Nectriaceae</taxon>
        <taxon>Fusarium</taxon>
        <taxon>Fusarium nisikadoi species complex</taxon>
    </lineage>
</organism>
<dbReference type="InterPro" id="IPR027417">
    <property type="entry name" value="P-loop_NTPase"/>
</dbReference>
<dbReference type="Proteomes" id="UP000604273">
    <property type="component" value="Unassembled WGS sequence"/>
</dbReference>
<reference evidence="1" key="2">
    <citation type="submission" date="2020-05" db="EMBL/GenBank/DDBJ databases">
        <authorList>
            <person name="Kim H.-S."/>
            <person name="Proctor R.H."/>
            <person name="Brown D.W."/>
        </authorList>
    </citation>
    <scope>NUCLEOTIDE SEQUENCE</scope>
    <source>
        <strain evidence="1">NRRL 45417</strain>
    </source>
</reference>
<comment type="caution">
    <text evidence="1">The sequence shown here is derived from an EMBL/GenBank/DDBJ whole genome shotgun (WGS) entry which is preliminary data.</text>
</comment>
<evidence type="ECO:0000313" key="2">
    <source>
        <dbReference type="Proteomes" id="UP000604273"/>
    </source>
</evidence>
<dbReference type="EMBL" id="JABFAI010000053">
    <property type="protein sequence ID" value="KAF4958274.1"/>
    <property type="molecule type" value="Genomic_DNA"/>
</dbReference>